<dbReference type="InterPro" id="IPR011989">
    <property type="entry name" value="ARM-like"/>
</dbReference>
<dbReference type="AlphaFoldDB" id="A0A6G1PYR8"/>
<evidence type="ECO:0000313" key="2">
    <source>
        <dbReference type="EMBL" id="KAF3695274.1"/>
    </source>
</evidence>
<dbReference type="EMBL" id="CM015722">
    <property type="protein sequence ID" value="KAF3695274.1"/>
    <property type="molecule type" value="Genomic_DNA"/>
</dbReference>
<dbReference type="SUPFAM" id="SSF48371">
    <property type="entry name" value="ARM repeat"/>
    <property type="match status" value="1"/>
</dbReference>
<organism evidence="2 3">
    <name type="scientific">Channa argus</name>
    <name type="common">Northern snakehead</name>
    <name type="synonym">Ophicephalus argus</name>
    <dbReference type="NCBI Taxonomy" id="215402"/>
    <lineage>
        <taxon>Eukaryota</taxon>
        <taxon>Metazoa</taxon>
        <taxon>Chordata</taxon>
        <taxon>Craniata</taxon>
        <taxon>Vertebrata</taxon>
        <taxon>Euteleostomi</taxon>
        <taxon>Actinopterygii</taxon>
        <taxon>Neopterygii</taxon>
        <taxon>Teleostei</taxon>
        <taxon>Neoteleostei</taxon>
        <taxon>Acanthomorphata</taxon>
        <taxon>Anabantaria</taxon>
        <taxon>Anabantiformes</taxon>
        <taxon>Channoidei</taxon>
        <taxon>Channidae</taxon>
        <taxon>Channa</taxon>
    </lineage>
</organism>
<dbReference type="InterPro" id="IPR016024">
    <property type="entry name" value="ARM-type_fold"/>
</dbReference>
<proteinExistence type="predicted"/>
<dbReference type="InterPro" id="IPR057978">
    <property type="entry name" value="TPR_DAAF5"/>
</dbReference>
<dbReference type="InterPro" id="IPR000225">
    <property type="entry name" value="Armadillo"/>
</dbReference>
<accession>A0A6G1PYR8</accession>
<dbReference type="InterPro" id="IPR042856">
    <property type="entry name" value="RSP14"/>
</dbReference>
<feature type="domain" description="Dynein axonemal assembly factor 5 TPR repeats" evidence="1">
    <location>
        <begin position="92"/>
        <end position="242"/>
    </location>
</feature>
<dbReference type="Pfam" id="PF25757">
    <property type="entry name" value="TPR_DNAAF5"/>
    <property type="match status" value="1"/>
</dbReference>
<keyword evidence="3" id="KW-1185">Reference proteome</keyword>
<sequence>MARPVMDPSRAPVAFGQRAVPQLFEQLQQPQSDTRQRVLTSLCDLIHEPERLYQTVNGGFLGQLKDLLMDEDPSVRAKTCELLHLLTAHSTGRQALLSSSLLPPLSQLLDDSSISCRRNVHRVLNRLSLLPAGAEALLTLVPKLLLKLSEEEEDDEEVQVLLLSTLSRCSRLDTLPALASDGVSLLGQKLSHRSPNIRREAAAVLMALSVPEEGKLQVCDEALLPVLIGLLQDKDVEVQANAAGVIMYTVIITRACEIVGQVFVVTETLKVTCESPPAGKQQCLDLDVIPILLHMVTKNEEEEDAKERKALIMYSLQALTSLAEVPKGRSLLLPRLPLLTRRSEAAEEDRDIRKAAQTAVSVTSSAIPLKYKPHSSSDPDPEVCMVEVRFDGFVWKLCWKQTNCDQMWFRTASPYSEQCGPDQLLESVNARC</sequence>
<dbReference type="PANTHER" id="PTHR15599:SF1">
    <property type="entry name" value="RADIAL SPOKE HEAD 14 HOMOLOG"/>
    <property type="match status" value="1"/>
</dbReference>
<evidence type="ECO:0000313" key="3">
    <source>
        <dbReference type="Proteomes" id="UP000503349"/>
    </source>
</evidence>
<protein>
    <submittedName>
        <fullName evidence="2">Radial spoke head 14-like protein</fullName>
    </submittedName>
</protein>
<name>A0A6G1PYR8_CHAAH</name>
<dbReference type="SMART" id="SM00185">
    <property type="entry name" value="ARM"/>
    <property type="match status" value="5"/>
</dbReference>
<dbReference type="Gene3D" id="1.25.10.10">
    <property type="entry name" value="Leucine-rich Repeat Variant"/>
    <property type="match status" value="2"/>
</dbReference>
<dbReference type="PANTHER" id="PTHR15599">
    <property type="entry name" value="RTDR1"/>
    <property type="match status" value="1"/>
</dbReference>
<evidence type="ECO:0000259" key="1">
    <source>
        <dbReference type="Pfam" id="PF25757"/>
    </source>
</evidence>
<reference evidence="2 3" key="1">
    <citation type="submission" date="2019-02" db="EMBL/GenBank/DDBJ databases">
        <title>Opniocepnalus argus genome.</title>
        <authorList>
            <person name="Zhou C."/>
            <person name="Xiao S."/>
        </authorList>
    </citation>
    <scope>NUCLEOTIDE SEQUENCE [LARGE SCALE GENOMIC DNA]</scope>
    <source>
        <strain evidence="2">OARG1902GOOAL</strain>
        <tissue evidence="2">Muscle</tissue>
    </source>
</reference>
<gene>
    <name evidence="2" type="ORF">EXN66_Car010950</name>
</gene>
<reference evidence="3" key="2">
    <citation type="submission" date="2019-02" db="EMBL/GenBank/DDBJ databases">
        <title>Opniocepnalus argus Var Kimnra genome.</title>
        <authorList>
            <person name="Zhou C."/>
            <person name="Xiao S."/>
        </authorList>
    </citation>
    <scope>NUCLEOTIDE SEQUENCE [LARGE SCALE GENOMIC DNA]</scope>
</reference>
<dbReference type="Proteomes" id="UP000503349">
    <property type="component" value="Chromosome 11"/>
</dbReference>